<feature type="binding site" evidence="7">
    <location>
        <position position="70"/>
    </location>
    <ligand>
        <name>substrate</name>
    </ligand>
</feature>
<organism evidence="9 10">
    <name type="scientific">Persicobacter psychrovividus</name>
    <dbReference type="NCBI Taxonomy" id="387638"/>
    <lineage>
        <taxon>Bacteria</taxon>
        <taxon>Pseudomonadati</taxon>
        <taxon>Bacteroidota</taxon>
        <taxon>Cytophagia</taxon>
        <taxon>Cytophagales</taxon>
        <taxon>Persicobacteraceae</taxon>
        <taxon>Persicobacter</taxon>
    </lineage>
</organism>
<evidence type="ECO:0000313" key="10">
    <source>
        <dbReference type="Proteomes" id="UP001354989"/>
    </source>
</evidence>
<dbReference type="EC" id="3.6.1.66" evidence="7"/>
<keyword evidence="6 7" id="KW-0546">Nucleotide metabolism</keyword>
<dbReference type="NCBIfam" id="TIGR00042">
    <property type="entry name" value="RdgB/HAM1 family non-canonical purine NTP pyrophosphatase"/>
    <property type="match status" value="1"/>
</dbReference>
<dbReference type="RefSeq" id="WP_332921287.1">
    <property type="nucleotide sequence ID" value="NZ_AP025292.1"/>
</dbReference>
<comment type="cofactor">
    <cofactor evidence="7">
        <name>Mg(2+)</name>
        <dbReference type="ChEBI" id="CHEBI:18420"/>
    </cofactor>
    <text evidence="7">Binds 1 Mg(2+) ion per subunit.</text>
</comment>
<evidence type="ECO:0000256" key="1">
    <source>
        <dbReference type="ARBA" id="ARBA00008023"/>
    </source>
</evidence>
<keyword evidence="3 7" id="KW-0547">Nucleotide-binding</keyword>
<keyword evidence="5 7" id="KW-0460">Magnesium</keyword>
<dbReference type="PANTHER" id="PTHR11067:SF9">
    <property type="entry name" value="INOSINE TRIPHOSPHATE PYROPHOSPHATASE"/>
    <property type="match status" value="1"/>
</dbReference>
<keyword evidence="2 7" id="KW-0479">Metal-binding</keyword>
<dbReference type="Pfam" id="PF01725">
    <property type="entry name" value="Ham1p_like"/>
    <property type="match status" value="1"/>
</dbReference>
<dbReference type="CDD" id="cd00515">
    <property type="entry name" value="HAM1"/>
    <property type="match status" value="1"/>
</dbReference>
<feature type="active site" description="Proton acceptor" evidence="7">
    <location>
        <position position="69"/>
    </location>
</feature>
<comment type="catalytic activity">
    <reaction evidence="7">
        <text>XTP + H2O = XMP + diphosphate + H(+)</text>
        <dbReference type="Rhea" id="RHEA:28610"/>
        <dbReference type="ChEBI" id="CHEBI:15377"/>
        <dbReference type="ChEBI" id="CHEBI:15378"/>
        <dbReference type="ChEBI" id="CHEBI:33019"/>
        <dbReference type="ChEBI" id="CHEBI:57464"/>
        <dbReference type="ChEBI" id="CHEBI:61314"/>
        <dbReference type="EC" id="3.6.1.66"/>
    </reaction>
</comment>
<name>A0ABM7VGF2_9BACT</name>
<comment type="similarity">
    <text evidence="1 7 8">Belongs to the HAM1 NTPase family.</text>
</comment>
<protein>
    <recommendedName>
        <fullName evidence="7">dITP/XTP pyrophosphatase</fullName>
        <ecNumber evidence="7">3.6.1.66</ecNumber>
    </recommendedName>
    <alternativeName>
        <fullName evidence="7">Non-canonical purine NTP pyrophosphatase</fullName>
    </alternativeName>
    <alternativeName>
        <fullName evidence="7">Non-standard purine NTP pyrophosphatase</fullName>
    </alternativeName>
    <alternativeName>
        <fullName evidence="7">Nucleoside-triphosphate diphosphatase</fullName>
    </alternativeName>
    <alternativeName>
        <fullName evidence="7">Nucleoside-triphosphate pyrophosphatase</fullName>
        <shortName evidence="7">NTPase</shortName>
    </alternativeName>
</protein>
<feature type="binding site" evidence="7">
    <location>
        <begin position="8"/>
        <end position="13"/>
    </location>
    <ligand>
        <name>substrate</name>
    </ligand>
</feature>
<dbReference type="Proteomes" id="UP001354989">
    <property type="component" value="Chromosome"/>
</dbReference>
<comment type="catalytic activity">
    <reaction evidence="7">
        <text>ITP + H2O = IMP + diphosphate + H(+)</text>
        <dbReference type="Rhea" id="RHEA:29399"/>
        <dbReference type="ChEBI" id="CHEBI:15377"/>
        <dbReference type="ChEBI" id="CHEBI:15378"/>
        <dbReference type="ChEBI" id="CHEBI:33019"/>
        <dbReference type="ChEBI" id="CHEBI:58053"/>
        <dbReference type="ChEBI" id="CHEBI:61402"/>
        <dbReference type="EC" id="3.6.1.66"/>
    </reaction>
</comment>
<dbReference type="HAMAP" id="MF_01405">
    <property type="entry name" value="Non_canon_purine_NTPase"/>
    <property type="match status" value="1"/>
</dbReference>
<keyword evidence="10" id="KW-1185">Reference proteome</keyword>
<reference evidence="9 10" key="1">
    <citation type="submission" date="2021-12" db="EMBL/GenBank/DDBJ databases">
        <title>Genome sequencing of bacteria with rrn-lacking chromosome and rrn-plasmid.</title>
        <authorList>
            <person name="Anda M."/>
            <person name="Iwasaki W."/>
        </authorList>
    </citation>
    <scope>NUCLEOTIDE SEQUENCE [LARGE SCALE GENOMIC DNA]</scope>
    <source>
        <strain evidence="9 10">NBRC 101262</strain>
    </source>
</reference>
<dbReference type="InterPro" id="IPR029001">
    <property type="entry name" value="ITPase-like_fam"/>
</dbReference>
<comment type="function">
    <text evidence="7">Pyrophosphatase that catalyzes the hydrolysis of nucleoside triphosphates to their monophosphate derivatives, with a high preference for the non-canonical purine nucleotides XTP (xanthosine triphosphate), dITP (deoxyinosine triphosphate) and ITP. Seems to function as a house-cleaning enzyme that removes non-canonical purine nucleotides from the nucleotide pool, thus preventing their incorporation into DNA/RNA and avoiding chromosomal lesions.</text>
</comment>
<evidence type="ECO:0000256" key="5">
    <source>
        <dbReference type="ARBA" id="ARBA00022842"/>
    </source>
</evidence>
<dbReference type="Gene3D" id="3.90.950.10">
    <property type="match status" value="1"/>
</dbReference>
<dbReference type="EMBL" id="AP025292">
    <property type="protein sequence ID" value="BDD00044.1"/>
    <property type="molecule type" value="Genomic_DNA"/>
</dbReference>
<evidence type="ECO:0000256" key="7">
    <source>
        <dbReference type="HAMAP-Rule" id="MF_01405"/>
    </source>
</evidence>
<evidence type="ECO:0000313" key="9">
    <source>
        <dbReference type="EMBL" id="BDD00044.1"/>
    </source>
</evidence>
<dbReference type="PANTHER" id="PTHR11067">
    <property type="entry name" value="INOSINE TRIPHOSPHATE PYROPHOSPHATASE/HAM1 PROTEIN"/>
    <property type="match status" value="1"/>
</dbReference>
<comment type="caution">
    <text evidence="7">Lacks conserved residue(s) required for the propagation of feature annotation.</text>
</comment>
<feature type="binding site" evidence="7">
    <location>
        <begin position="149"/>
        <end position="152"/>
    </location>
    <ligand>
        <name>substrate</name>
    </ligand>
</feature>
<gene>
    <name evidence="9" type="ORF">PEPS_23240</name>
</gene>
<dbReference type="SUPFAM" id="SSF52972">
    <property type="entry name" value="ITPase-like"/>
    <property type="match status" value="1"/>
</dbReference>
<evidence type="ECO:0000256" key="8">
    <source>
        <dbReference type="RuleBase" id="RU003781"/>
    </source>
</evidence>
<accession>A0ABM7VGF2</accession>
<proteinExistence type="inferred from homology"/>
<dbReference type="NCBIfam" id="NF011398">
    <property type="entry name" value="PRK14823.1"/>
    <property type="match status" value="1"/>
</dbReference>
<evidence type="ECO:0000256" key="4">
    <source>
        <dbReference type="ARBA" id="ARBA00022801"/>
    </source>
</evidence>
<keyword evidence="4 7" id="KW-0378">Hydrolase</keyword>
<evidence type="ECO:0000256" key="2">
    <source>
        <dbReference type="ARBA" id="ARBA00022723"/>
    </source>
</evidence>
<evidence type="ECO:0000256" key="6">
    <source>
        <dbReference type="ARBA" id="ARBA00023080"/>
    </source>
</evidence>
<dbReference type="InterPro" id="IPR002637">
    <property type="entry name" value="RdgB/HAM1"/>
</dbReference>
<dbReference type="InterPro" id="IPR020922">
    <property type="entry name" value="dITP/XTP_pyrophosphatase"/>
</dbReference>
<feature type="binding site" evidence="7">
    <location>
        <position position="172"/>
    </location>
    <ligand>
        <name>substrate</name>
    </ligand>
</feature>
<evidence type="ECO:0000256" key="3">
    <source>
        <dbReference type="ARBA" id="ARBA00022741"/>
    </source>
</evidence>
<comment type="catalytic activity">
    <reaction evidence="7">
        <text>dITP + H2O = dIMP + diphosphate + H(+)</text>
        <dbReference type="Rhea" id="RHEA:28342"/>
        <dbReference type="ChEBI" id="CHEBI:15377"/>
        <dbReference type="ChEBI" id="CHEBI:15378"/>
        <dbReference type="ChEBI" id="CHEBI:33019"/>
        <dbReference type="ChEBI" id="CHEBI:61194"/>
        <dbReference type="ChEBI" id="CHEBI:61382"/>
        <dbReference type="EC" id="3.6.1.66"/>
    </reaction>
</comment>
<feature type="binding site" evidence="7">
    <location>
        <begin position="177"/>
        <end position="178"/>
    </location>
    <ligand>
        <name>substrate</name>
    </ligand>
</feature>
<comment type="subunit">
    <text evidence="7">Homodimer.</text>
</comment>
<feature type="binding site" evidence="7">
    <location>
        <position position="69"/>
    </location>
    <ligand>
        <name>Mg(2+)</name>
        <dbReference type="ChEBI" id="CHEBI:18420"/>
    </ligand>
</feature>
<sequence>MIKICFATNNSHKIAEIQAMMPANVEVLSLKAIGCEEELPEDQDTLEGNSLQKATYVFEHYKVACFADDTGLEIEALDGAPGVYSARYAGPQRSSEDNMALVLERLKGKSNRAAQFRTVITLISEDGTNQFEGVAKGEIIETLTGDQGFGYDPIFLPQGYSNTFAQMNKDQKNEISHRGHAVRKLIQFFKDNY</sequence>